<dbReference type="InterPro" id="IPR036291">
    <property type="entry name" value="NAD(P)-bd_dom_sf"/>
</dbReference>
<reference evidence="3 4" key="1">
    <citation type="submission" date="2019-10" db="EMBL/GenBank/DDBJ databases">
        <authorList>
            <person name="Karimi E."/>
        </authorList>
    </citation>
    <scope>NUCLEOTIDE SEQUENCE [LARGE SCALE GENOMIC DNA]</scope>
    <source>
        <strain evidence="3">Maribacter sp. 151</strain>
    </source>
</reference>
<dbReference type="Pfam" id="PF01408">
    <property type="entry name" value="GFO_IDH_MocA"/>
    <property type="match status" value="1"/>
</dbReference>
<dbReference type="PANTHER" id="PTHR43818">
    <property type="entry name" value="BCDNA.GH03377"/>
    <property type="match status" value="1"/>
</dbReference>
<evidence type="ECO:0000259" key="1">
    <source>
        <dbReference type="Pfam" id="PF01408"/>
    </source>
</evidence>
<dbReference type="SUPFAM" id="SSF51735">
    <property type="entry name" value="NAD(P)-binding Rossmann-fold domains"/>
    <property type="match status" value="1"/>
</dbReference>
<evidence type="ECO:0000259" key="2">
    <source>
        <dbReference type="Pfam" id="PF19051"/>
    </source>
</evidence>
<organism evidence="3 4">
    <name type="scientific">Maribacter litoralis</name>
    <dbReference type="NCBI Taxonomy" id="2059726"/>
    <lineage>
        <taxon>Bacteria</taxon>
        <taxon>Pseudomonadati</taxon>
        <taxon>Bacteroidota</taxon>
        <taxon>Flavobacteriia</taxon>
        <taxon>Flavobacteriales</taxon>
        <taxon>Flavobacteriaceae</taxon>
        <taxon>Maribacter</taxon>
    </lineage>
</organism>
<sequence length="448" mass="50700">MKKDSEHSKVVKKSELNKNNLQTSRRKFITRTALAAGAVTIIPRHVLGKGFTAPSDKINLGFIGLGKQCRGLAKNFIKNDAEIIACSDVWTTKNKWFVEHVAKSHLEIKKATRKNTVTSYLNYNELLDDSKIDAVVIASPDHWHAMHVMDSLKANKDVYCEKPLSHNIKEGRNMVKAVERSGRVLQVGSMQRSWDSFRKACELVKNGYLGEIKRVEVNVGDPAKAYDLMEEAMPSEVNWNNWCGPAPLLKYNHRLAPSSNDVKFWPDWRLFEETGGGILSDWGAHMFDIVQWALGMDHTGPVKLVPPTDPTAVRGLTLYYDNGIEVEHKDFGRGWGVRFFGTEGQMDISRGYFETTPVSLLDTDYASLNVKLIRSENHYSNWLDAIKNGGTPICDVETGHRSASICHLSNIAYKLNRSLNWNPEKEKFSKDAEANKLRSRKERKFSMV</sequence>
<feature type="domain" description="Gfo/Idh/MocA-like oxidoreductase bacterial type C-terminal" evidence="2">
    <location>
        <begin position="227"/>
        <end position="443"/>
    </location>
</feature>
<dbReference type="Gene3D" id="3.30.360.10">
    <property type="entry name" value="Dihydrodipicolinate Reductase, domain 2"/>
    <property type="match status" value="1"/>
</dbReference>
<dbReference type="GO" id="GO:0000166">
    <property type="term" value="F:nucleotide binding"/>
    <property type="evidence" value="ECO:0007669"/>
    <property type="project" value="InterPro"/>
</dbReference>
<gene>
    <name evidence="3" type="ORF">MARI151_10225</name>
</gene>
<dbReference type="Pfam" id="PF19051">
    <property type="entry name" value="GFO_IDH_MocA_C2"/>
    <property type="match status" value="1"/>
</dbReference>
<proteinExistence type="predicted"/>
<dbReference type="InterPro" id="IPR043906">
    <property type="entry name" value="Gfo/Idh/MocA_OxRdtase_bact_C"/>
</dbReference>
<dbReference type="SUPFAM" id="SSF55347">
    <property type="entry name" value="Glyceraldehyde-3-phosphate dehydrogenase-like, C-terminal domain"/>
    <property type="match status" value="1"/>
</dbReference>
<dbReference type="PANTHER" id="PTHR43818:SF5">
    <property type="entry name" value="OXIDOREDUCTASE FAMILY PROTEIN"/>
    <property type="match status" value="1"/>
</dbReference>
<keyword evidence="4" id="KW-1185">Reference proteome</keyword>
<dbReference type="Proteomes" id="UP000430202">
    <property type="component" value="Unassembled WGS sequence"/>
</dbReference>
<dbReference type="RefSeq" id="WP_159301603.1">
    <property type="nucleotide sequence ID" value="NZ_LR733271.1"/>
</dbReference>
<dbReference type="AlphaFoldDB" id="A0A653M593"/>
<feature type="domain" description="Gfo/Idh/MocA-like oxidoreductase N-terminal" evidence="1">
    <location>
        <begin position="60"/>
        <end position="188"/>
    </location>
</feature>
<name>A0A653M593_9FLAO</name>
<accession>A0A653M593</accession>
<evidence type="ECO:0000313" key="3">
    <source>
        <dbReference type="EMBL" id="VXA99193.1"/>
    </source>
</evidence>
<protein>
    <submittedName>
        <fullName evidence="3">Predicted dehydrogenase</fullName>
    </submittedName>
</protein>
<dbReference type="Gene3D" id="3.40.50.720">
    <property type="entry name" value="NAD(P)-binding Rossmann-like Domain"/>
    <property type="match status" value="1"/>
</dbReference>
<dbReference type="InterPro" id="IPR050463">
    <property type="entry name" value="Gfo/Idh/MocA_oxidrdct_glycsds"/>
</dbReference>
<dbReference type="EMBL" id="CABWLR010000001">
    <property type="protein sequence ID" value="VXA99193.1"/>
    <property type="molecule type" value="Genomic_DNA"/>
</dbReference>
<dbReference type="InterPro" id="IPR000683">
    <property type="entry name" value="Gfo/Idh/MocA-like_OxRdtase_N"/>
</dbReference>
<evidence type="ECO:0000313" key="4">
    <source>
        <dbReference type="Proteomes" id="UP000430202"/>
    </source>
</evidence>